<dbReference type="PANTHER" id="PTHR42770">
    <property type="entry name" value="AMINO ACID TRANSPORTER-RELATED"/>
    <property type="match status" value="1"/>
</dbReference>
<evidence type="ECO:0000256" key="1">
    <source>
        <dbReference type="ARBA" id="ARBA00004141"/>
    </source>
</evidence>
<evidence type="ECO:0000259" key="6">
    <source>
        <dbReference type="Pfam" id="PF00324"/>
    </source>
</evidence>
<keyword evidence="8" id="KW-1185">Reference proteome</keyword>
<dbReference type="OrthoDB" id="43026at2157"/>
<keyword evidence="2 5" id="KW-0812">Transmembrane</keyword>
<feature type="domain" description="Amino acid permease/ SLC12A" evidence="6">
    <location>
        <begin position="21"/>
        <end position="422"/>
    </location>
</feature>
<evidence type="ECO:0000256" key="5">
    <source>
        <dbReference type="SAM" id="Phobius"/>
    </source>
</evidence>
<feature type="transmembrane region" description="Helical" evidence="5">
    <location>
        <begin position="184"/>
        <end position="203"/>
    </location>
</feature>
<feature type="transmembrane region" description="Helical" evidence="5">
    <location>
        <begin position="224"/>
        <end position="247"/>
    </location>
</feature>
<feature type="transmembrane region" description="Helical" evidence="5">
    <location>
        <begin position="359"/>
        <end position="378"/>
    </location>
</feature>
<dbReference type="Gene3D" id="1.20.1740.10">
    <property type="entry name" value="Amino acid/polyamine transporter I"/>
    <property type="match status" value="1"/>
</dbReference>
<dbReference type="Proteomes" id="UP000193404">
    <property type="component" value="Chromosome"/>
</dbReference>
<dbReference type="GO" id="GO:0055085">
    <property type="term" value="P:transmembrane transport"/>
    <property type="evidence" value="ECO:0007669"/>
    <property type="project" value="InterPro"/>
</dbReference>
<dbReference type="GO" id="GO:0016020">
    <property type="term" value="C:membrane"/>
    <property type="evidence" value="ECO:0007669"/>
    <property type="project" value="UniProtKB-SubCell"/>
</dbReference>
<gene>
    <name evidence="7" type="ORF">B6F84_05175</name>
</gene>
<dbReference type="InterPro" id="IPR050367">
    <property type="entry name" value="APC_superfamily"/>
</dbReference>
<protein>
    <submittedName>
        <fullName evidence="7">Amino acid permease</fullName>
    </submittedName>
</protein>
<dbReference type="EMBL" id="CP020477">
    <property type="protein sequence ID" value="ARM75482.1"/>
    <property type="molecule type" value="Genomic_DNA"/>
</dbReference>
<dbReference type="AlphaFoldDB" id="A0A1W6JZ10"/>
<dbReference type="GeneID" id="41590288"/>
<keyword evidence="4 5" id="KW-0472">Membrane</keyword>
<dbReference type="Pfam" id="PF00324">
    <property type="entry name" value="AA_permease"/>
    <property type="match status" value="1"/>
</dbReference>
<feature type="transmembrane region" description="Helical" evidence="5">
    <location>
        <begin position="414"/>
        <end position="433"/>
    </location>
</feature>
<dbReference type="RefSeq" id="WP_148691252.1">
    <property type="nucleotide sequence ID" value="NZ_CP020477.1"/>
</dbReference>
<dbReference type="KEGG" id="aman:B6F84_05175"/>
<dbReference type="PIRSF" id="PIRSF006060">
    <property type="entry name" value="AA_transporter"/>
    <property type="match status" value="1"/>
</dbReference>
<sequence>MSKEKAEHYQEPKRVIGLRDLIFISLGGQAPFLSILTYGVAAFLYGGYFAPIAIILGTILVLFNGLVVYKLSTRYTKAGGYYTYAYYSLTKRLGFETGWIYLVYSTLYGSAYVLGATFVLSSIFPINPWIIALVILAVSSIFIISGIKPSAKYAVVASLMEIGIMTILALLFLKSTHFTFYDPFNYHISAGLLALAILFGSSIPTGYGSITPLSGEVKNPKKTVPYAITAVILIGGLLAAFDVYAIGDHLLFYHLVPSNTNLLTLIEDRFGIITLIFVLFAAANDGILATLSFMLATSRTAYAMATNGFLPKILAKFEENRGPIYASLVAIVLYALSIISALFITGVRPYLAFEYVGEIAVMATLFVHAASDFSLFKISLKRIKKRIPEIALSLGAVGFVGWDLIQTIATTTPVIVYIFMAFIILGFLVTEIITMSEEEEEEK</sequence>
<dbReference type="PANTHER" id="PTHR42770:SF11">
    <property type="entry name" value="INNER MEMBRANE TRANSPORT PROTEIN YBAT"/>
    <property type="match status" value="1"/>
</dbReference>
<evidence type="ECO:0000313" key="8">
    <source>
        <dbReference type="Proteomes" id="UP000193404"/>
    </source>
</evidence>
<feature type="transmembrane region" description="Helical" evidence="5">
    <location>
        <begin position="21"/>
        <end position="42"/>
    </location>
</feature>
<dbReference type="InterPro" id="IPR004841">
    <property type="entry name" value="AA-permease/SLC12A_dom"/>
</dbReference>
<feature type="transmembrane region" description="Helical" evidence="5">
    <location>
        <begin position="48"/>
        <end position="69"/>
    </location>
</feature>
<evidence type="ECO:0000256" key="2">
    <source>
        <dbReference type="ARBA" id="ARBA00022692"/>
    </source>
</evidence>
<evidence type="ECO:0000256" key="3">
    <source>
        <dbReference type="ARBA" id="ARBA00022989"/>
    </source>
</evidence>
<feature type="transmembrane region" description="Helical" evidence="5">
    <location>
        <begin position="99"/>
        <end position="120"/>
    </location>
</feature>
<proteinExistence type="predicted"/>
<accession>A0A1W6JZ10</accession>
<feature type="transmembrane region" description="Helical" evidence="5">
    <location>
        <begin position="126"/>
        <end position="146"/>
    </location>
</feature>
<feature type="transmembrane region" description="Helical" evidence="5">
    <location>
        <begin position="270"/>
        <end position="296"/>
    </location>
</feature>
<feature type="transmembrane region" description="Helical" evidence="5">
    <location>
        <begin position="324"/>
        <end position="347"/>
    </location>
</feature>
<feature type="transmembrane region" description="Helical" evidence="5">
    <location>
        <begin position="153"/>
        <end position="172"/>
    </location>
</feature>
<comment type="subcellular location">
    <subcellularLocation>
        <location evidence="1">Membrane</location>
        <topology evidence="1">Multi-pass membrane protein</topology>
    </subcellularLocation>
</comment>
<evidence type="ECO:0000256" key="4">
    <source>
        <dbReference type="ARBA" id="ARBA00023136"/>
    </source>
</evidence>
<name>A0A1W6JZ10_9CREN</name>
<evidence type="ECO:0000313" key="7">
    <source>
        <dbReference type="EMBL" id="ARM75482.1"/>
    </source>
</evidence>
<organism evidence="7 8">
    <name type="scientific">Acidianus manzaensis</name>
    <dbReference type="NCBI Taxonomy" id="282676"/>
    <lineage>
        <taxon>Archaea</taxon>
        <taxon>Thermoproteota</taxon>
        <taxon>Thermoprotei</taxon>
        <taxon>Sulfolobales</taxon>
        <taxon>Sulfolobaceae</taxon>
        <taxon>Acidianus</taxon>
    </lineage>
</organism>
<dbReference type="STRING" id="282676.B6F84_05175"/>
<reference evidence="7 8" key="1">
    <citation type="submission" date="2017-03" db="EMBL/GenBank/DDBJ databases">
        <title>Sulfur activation and transportation mechanism of thermophilic Archaea Acidianus manzaensis YN-25.</title>
        <authorList>
            <person name="Ma Y."/>
            <person name="Yang Y."/>
            <person name="Xia J."/>
        </authorList>
    </citation>
    <scope>NUCLEOTIDE SEQUENCE [LARGE SCALE GENOMIC DNA]</scope>
    <source>
        <strain evidence="7 8">YN-25</strain>
    </source>
</reference>
<keyword evidence="3 5" id="KW-1133">Transmembrane helix</keyword>